<dbReference type="InterPro" id="IPR036188">
    <property type="entry name" value="FAD/NAD-bd_sf"/>
</dbReference>
<keyword evidence="4" id="KW-1185">Reference proteome</keyword>
<dbReference type="SUPFAM" id="SSF51905">
    <property type="entry name" value="FAD/NAD(P)-binding domain"/>
    <property type="match status" value="1"/>
</dbReference>
<dbReference type="InterPro" id="IPR002938">
    <property type="entry name" value="FAD-bd"/>
</dbReference>
<dbReference type="InterPro" id="IPR050631">
    <property type="entry name" value="PheA/TfdB_FAD_monoxygenase"/>
</dbReference>
<evidence type="ECO:0000259" key="2">
    <source>
        <dbReference type="Pfam" id="PF01494"/>
    </source>
</evidence>
<reference evidence="3 4" key="1">
    <citation type="submission" date="2023-07" db="EMBL/GenBank/DDBJ databases">
        <title>Sequencing the genomes of 1000 actinobacteria strains.</title>
        <authorList>
            <person name="Klenk H.-P."/>
        </authorList>
    </citation>
    <scope>NUCLEOTIDE SEQUENCE [LARGE SCALE GENOMIC DNA]</scope>
    <source>
        <strain evidence="3 4">DSM 45805</strain>
    </source>
</reference>
<dbReference type="RefSeq" id="WP_306988842.1">
    <property type="nucleotide sequence ID" value="NZ_JAUSUT010000001.1"/>
</dbReference>
<accession>A0ABU0EP77</accession>
<feature type="domain" description="FAD-binding" evidence="2">
    <location>
        <begin position="5"/>
        <end position="343"/>
    </location>
</feature>
<proteinExistence type="predicted"/>
<evidence type="ECO:0000313" key="4">
    <source>
        <dbReference type="Proteomes" id="UP001229651"/>
    </source>
</evidence>
<evidence type="ECO:0000313" key="3">
    <source>
        <dbReference type="EMBL" id="MDQ0376821.1"/>
    </source>
</evidence>
<sequence length="404" mass="44747">MSERTTCLVAGGGPAGMVLGLLLARAGVEVTVLEKHADFLRDFRGDTVHPSTLQLLDELGLGERFAKLPQSRLETVSLPGPPALTIADFRQLKVPHPYVAMVPQWDLLDLLAEAGQAEPDFHLRMNTEVTELVRERGRVAGVRYTTADGHRGEIRADLVVGCDGRWSAVRRGAGLRPREFPVPIDTWWFRLPREAGENPALMPEMHHGQFAVLIPREDYFQIAYLAPKGFDARLRAEGVDAFRERVRTVVPALAGKVDAIESMDDVKHLDVRLNLLPRWHREGVLCIGDAAHAMSPIGGVGINLAVQDAVATARLLAEPLRRGRVTGRELARVRRRRLVPTLVVQAIQRVMHRAVIRPVIEGRREGAPKSLVRLMNALPAARRVPAYVIGVGLLPEHAPNWARR</sequence>
<dbReference type="PANTHER" id="PTHR43476:SF5">
    <property type="entry name" value="FAD-DEPENDENT MONOOXYGENASE"/>
    <property type="match status" value="1"/>
</dbReference>
<evidence type="ECO:0000256" key="1">
    <source>
        <dbReference type="ARBA" id="ARBA00023002"/>
    </source>
</evidence>
<protein>
    <submittedName>
        <fullName evidence="3">2-polyprenyl-6-methoxyphenol hydroxylase-like FAD-dependent oxidoreductase</fullName>
    </submittedName>
</protein>
<dbReference type="PANTHER" id="PTHR43476">
    <property type="entry name" value="3-(3-HYDROXY-PHENYL)PROPIONATE/3-HYDROXYCINNAMIC ACID HYDROXYLASE"/>
    <property type="match status" value="1"/>
</dbReference>
<dbReference type="NCBIfam" id="NF004833">
    <property type="entry name" value="PRK06185.1-1"/>
    <property type="match status" value="1"/>
</dbReference>
<dbReference type="NCBIfam" id="NF004834">
    <property type="entry name" value="PRK06185.1-3"/>
    <property type="match status" value="1"/>
</dbReference>
<dbReference type="Gene3D" id="3.50.50.60">
    <property type="entry name" value="FAD/NAD(P)-binding domain"/>
    <property type="match status" value="2"/>
</dbReference>
<dbReference type="PRINTS" id="PR00420">
    <property type="entry name" value="RNGMNOXGNASE"/>
</dbReference>
<dbReference type="EMBL" id="JAUSUT010000001">
    <property type="protein sequence ID" value="MDQ0376821.1"/>
    <property type="molecule type" value="Genomic_DNA"/>
</dbReference>
<organism evidence="3 4">
    <name type="scientific">Amycolatopsis thermophila</name>
    <dbReference type="NCBI Taxonomy" id="206084"/>
    <lineage>
        <taxon>Bacteria</taxon>
        <taxon>Bacillati</taxon>
        <taxon>Actinomycetota</taxon>
        <taxon>Actinomycetes</taxon>
        <taxon>Pseudonocardiales</taxon>
        <taxon>Pseudonocardiaceae</taxon>
        <taxon>Amycolatopsis</taxon>
    </lineage>
</organism>
<dbReference type="Pfam" id="PF01494">
    <property type="entry name" value="FAD_binding_3"/>
    <property type="match status" value="1"/>
</dbReference>
<comment type="caution">
    <text evidence="3">The sequence shown here is derived from an EMBL/GenBank/DDBJ whole genome shotgun (WGS) entry which is preliminary data.</text>
</comment>
<name>A0ABU0EP77_9PSEU</name>
<keyword evidence="1" id="KW-0560">Oxidoreductase</keyword>
<gene>
    <name evidence="3" type="ORF">FB470_000815</name>
</gene>
<dbReference type="Proteomes" id="UP001229651">
    <property type="component" value="Unassembled WGS sequence"/>
</dbReference>